<evidence type="ECO:0000259" key="3">
    <source>
        <dbReference type="Pfam" id="PF00210"/>
    </source>
</evidence>
<dbReference type="RefSeq" id="WP_185675423.1">
    <property type="nucleotide sequence ID" value="NZ_JACHVB010000022.1"/>
</dbReference>
<feature type="domain" description="Ferritin/DPS" evidence="3">
    <location>
        <begin position="19"/>
        <end position="155"/>
    </location>
</feature>
<dbReference type="InterPro" id="IPR023188">
    <property type="entry name" value="DPS_DNA-bd_CS"/>
</dbReference>
<dbReference type="InterPro" id="IPR002177">
    <property type="entry name" value="DPS_DNA-bd"/>
</dbReference>
<evidence type="ECO:0000256" key="1">
    <source>
        <dbReference type="ARBA" id="ARBA00009497"/>
    </source>
</evidence>
<dbReference type="SUPFAM" id="SSF47240">
    <property type="entry name" value="Ferritin-like"/>
    <property type="match status" value="1"/>
</dbReference>
<dbReference type="GO" id="GO:0016722">
    <property type="term" value="F:oxidoreductase activity, acting on metal ions"/>
    <property type="evidence" value="ECO:0007669"/>
    <property type="project" value="InterPro"/>
</dbReference>
<dbReference type="EMBL" id="JACHVB010000022">
    <property type="protein sequence ID" value="MBC2594434.1"/>
    <property type="molecule type" value="Genomic_DNA"/>
</dbReference>
<protein>
    <submittedName>
        <fullName evidence="4">DNA starvation/stationary phase protection protein</fullName>
    </submittedName>
</protein>
<comment type="caution">
    <text evidence="4">The sequence shown here is derived from an EMBL/GenBank/DDBJ whole genome shotgun (WGS) entry which is preliminary data.</text>
</comment>
<dbReference type="PIRSF" id="PIRSF005900">
    <property type="entry name" value="Dps"/>
    <property type="match status" value="1"/>
</dbReference>
<dbReference type="Proteomes" id="UP000546464">
    <property type="component" value="Unassembled WGS sequence"/>
</dbReference>
<dbReference type="InterPro" id="IPR008331">
    <property type="entry name" value="Ferritin_DPS_dom"/>
</dbReference>
<accession>A0A842HFX3</accession>
<dbReference type="PANTHER" id="PTHR42932:SF3">
    <property type="entry name" value="DNA PROTECTION DURING STARVATION PROTEIN"/>
    <property type="match status" value="1"/>
</dbReference>
<dbReference type="InterPro" id="IPR012347">
    <property type="entry name" value="Ferritin-like"/>
</dbReference>
<organism evidence="4 5">
    <name type="scientific">Ruficoccus amylovorans</name>
    <dbReference type="NCBI Taxonomy" id="1804625"/>
    <lineage>
        <taxon>Bacteria</taxon>
        <taxon>Pseudomonadati</taxon>
        <taxon>Verrucomicrobiota</taxon>
        <taxon>Opitutia</taxon>
        <taxon>Puniceicoccales</taxon>
        <taxon>Cerasicoccaceae</taxon>
        <taxon>Ruficoccus</taxon>
    </lineage>
</organism>
<dbReference type="PANTHER" id="PTHR42932">
    <property type="entry name" value="GENERAL STRESS PROTEIN 20U"/>
    <property type="match status" value="1"/>
</dbReference>
<dbReference type="PRINTS" id="PR01346">
    <property type="entry name" value="HELNAPAPROT"/>
</dbReference>
<evidence type="ECO:0000313" key="4">
    <source>
        <dbReference type="EMBL" id="MBC2594434.1"/>
    </source>
</evidence>
<dbReference type="CDD" id="cd01043">
    <property type="entry name" value="DPS"/>
    <property type="match status" value="1"/>
</dbReference>
<keyword evidence="5" id="KW-1185">Reference proteome</keyword>
<sequence length="155" mass="17101">MAKKKNNPAPASKKVVDSLRVVLADTYALMGQTHLCHWNVEGPSFFALHTAFEAQYTELFTAADEIAERIRALGAYSPGGLRSLADISGLNELGEEVNAEKMVASLVEDHTKLIKDAAKARDLAGEAKDNETEDLMIARIQVHEKTVWMLKSYLK</sequence>
<reference evidence="4 5" key="1">
    <citation type="submission" date="2020-07" db="EMBL/GenBank/DDBJ databases">
        <authorList>
            <person name="Feng X."/>
        </authorList>
    </citation>
    <scope>NUCLEOTIDE SEQUENCE [LARGE SCALE GENOMIC DNA]</scope>
    <source>
        <strain evidence="4 5">JCM31066</strain>
    </source>
</reference>
<evidence type="ECO:0000313" key="5">
    <source>
        <dbReference type="Proteomes" id="UP000546464"/>
    </source>
</evidence>
<dbReference type="PROSITE" id="PS00818">
    <property type="entry name" value="DPS_1"/>
    <property type="match status" value="1"/>
</dbReference>
<comment type="similarity">
    <text evidence="1 2">Belongs to the Dps family.</text>
</comment>
<dbReference type="AlphaFoldDB" id="A0A842HFX3"/>
<proteinExistence type="inferred from homology"/>
<dbReference type="InterPro" id="IPR009078">
    <property type="entry name" value="Ferritin-like_SF"/>
</dbReference>
<dbReference type="Gene3D" id="1.20.1260.10">
    <property type="match status" value="1"/>
</dbReference>
<dbReference type="GO" id="GO:0008199">
    <property type="term" value="F:ferric iron binding"/>
    <property type="evidence" value="ECO:0007669"/>
    <property type="project" value="InterPro"/>
</dbReference>
<name>A0A842HFX3_9BACT</name>
<dbReference type="Pfam" id="PF00210">
    <property type="entry name" value="Ferritin"/>
    <property type="match status" value="1"/>
</dbReference>
<gene>
    <name evidence="4" type="ORF">H5P28_09210</name>
</gene>
<evidence type="ECO:0000256" key="2">
    <source>
        <dbReference type="RuleBase" id="RU003875"/>
    </source>
</evidence>